<sequence>MDPLATEHEIGVELATGYGLDAEIADACEFSCRHDVEGDAIFLFGFSRWPAQSVQWRVWFTVIGLPQPHQLNAVPYVESPTNQPSSSTPG</sequence>
<keyword evidence="3" id="KW-1185">Reference proteome</keyword>
<feature type="domain" description="T6SS Phospholipase effector Tle1-like catalytic" evidence="1">
    <location>
        <begin position="12"/>
        <end position="48"/>
    </location>
</feature>
<dbReference type="InterPro" id="IPR018712">
    <property type="entry name" value="Tle1-like_cat"/>
</dbReference>
<evidence type="ECO:0000259" key="1">
    <source>
        <dbReference type="Pfam" id="PF09994"/>
    </source>
</evidence>
<protein>
    <submittedName>
        <fullName evidence="2">DUF2235 domain-containing protein</fullName>
    </submittedName>
</protein>
<evidence type="ECO:0000313" key="2">
    <source>
        <dbReference type="EMBL" id="NGO53001.1"/>
    </source>
</evidence>
<name>A0A6G4WE18_9HYPH</name>
<gene>
    <name evidence="2" type="ORF">G6N73_17815</name>
</gene>
<dbReference type="EMBL" id="JAAKZF010000025">
    <property type="protein sequence ID" value="NGO53001.1"/>
    <property type="molecule type" value="Genomic_DNA"/>
</dbReference>
<dbReference type="RefSeq" id="WP_165029930.1">
    <property type="nucleotide sequence ID" value="NZ_JAAKZF010000025.1"/>
</dbReference>
<dbReference type="Pfam" id="PF09994">
    <property type="entry name" value="T6SS_Tle1-like_cat"/>
    <property type="match status" value="1"/>
</dbReference>
<evidence type="ECO:0000313" key="3">
    <source>
        <dbReference type="Proteomes" id="UP001642900"/>
    </source>
</evidence>
<comment type="caution">
    <text evidence="2">The sequence shown here is derived from an EMBL/GenBank/DDBJ whole genome shotgun (WGS) entry which is preliminary data.</text>
</comment>
<dbReference type="AlphaFoldDB" id="A0A6G4WE18"/>
<dbReference type="Proteomes" id="UP001642900">
    <property type="component" value="Unassembled WGS sequence"/>
</dbReference>
<proteinExistence type="predicted"/>
<organism evidence="2 3">
    <name type="scientific">Allomesorhizobium camelthorni</name>
    <dbReference type="NCBI Taxonomy" id="475069"/>
    <lineage>
        <taxon>Bacteria</taxon>
        <taxon>Pseudomonadati</taxon>
        <taxon>Pseudomonadota</taxon>
        <taxon>Alphaproteobacteria</taxon>
        <taxon>Hyphomicrobiales</taxon>
        <taxon>Phyllobacteriaceae</taxon>
        <taxon>Allomesorhizobium</taxon>
    </lineage>
</organism>
<accession>A0A6G4WE18</accession>
<reference evidence="2 3" key="1">
    <citation type="submission" date="2020-02" db="EMBL/GenBank/DDBJ databases">
        <title>Genome sequence of strain CCNWXJ40-4.</title>
        <authorList>
            <person name="Gao J."/>
            <person name="Sun J."/>
        </authorList>
    </citation>
    <scope>NUCLEOTIDE SEQUENCE [LARGE SCALE GENOMIC DNA]</scope>
    <source>
        <strain evidence="2 3">CCNWXJ 40-4</strain>
    </source>
</reference>